<dbReference type="PROSITE" id="PS50011">
    <property type="entry name" value="PROTEIN_KINASE_DOM"/>
    <property type="match status" value="1"/>
</dbReference>
<dbReference type="GO" id="GO:0004672">
    <property type="term" value="F:protein kinase activity"/>
    <property type="evidence" value="ECO:0007669"/>
    <property type="project" value="InterPro"/>
</dbReference>
<keyword evidence="1" id="KW-1133">Transmembrane helix</keyword>
<evidence type="ECO:0000313" key="5">
    <source>
        <dbReference type="Proteomes" id="UP001190926"/>
    </source>
</evidence>
<keyword evidence="1" id="KW-0812">Transmembrane</keyword>
<keyword evidence="1" id="KW-0472">Membrane</keyword>
<evidence type="ECO:0000256" key="1">
    <source>
        <dbReference type="SAM" id="Phobius"/>
    </source>
</evidence>
<dbReference type="SUPFAM" id="SSF56112">
    <property type="entry name" value="Protein kinase-like (PK-like)"/>
    <property type="match status" value="1"/>
</dbReference>
<dbReference type="Pfam" id="PF23446">
    <property type="entry name" value="LysM1_NFP_LYK"/>
    <property type="match status" value="1"/>
</dbReference>
<dbReference type="Pfam" id="PF23462">
    <property type="entry name" value="LysM3_NFP"/>
    <property type="match status" value="1"/>
</dbReference>
<dbReference type="PROSITE" id="PS00109">
    <property type="entry name" value="PROTEIN_KINASE_TYR"/>
    <property type="match status" value="1"/>
</dbReference>
<comment type="caution">
    <text evidence="4">The sequence shown here is derived from an EMBL/GenBank/DDBJ whole genome shotgun (WGS) entry which is preliminary data.</text>
</comment>
<feature type="signal peptide" evidence="2">
    <location>
        <begin position="1"/>
        <end position="21"/>
    </location>
</feature>
<dbReference type="Pfam" id="PF23457">
    <property type="entry name" value="LysM2_NFP"/>
    <property type="match status" value="1"/>
</dbReference>
<evidence type="ECO:0000313" key="4">
    <source>
        <dbReference type="EMBL" id="KAH6832153.1"/>
    </source>
</evidence>
<dbReference type="InterPro" id="IPR001245">
    <property type="entry name" value="Ser-Thr/Tyr_kinase_cat_dom"/>
</dbReference>
<dbReference type="InterPro" id="IPR052611">
    <property type="entry name" value="Plant_RLK_LysM"/>
</dbReference>
<dbReference type="PANTHER" id="PTHR45927">
    <property type="entry name" value="LYSM-DOMAIN RECEPTOR-LIKE KINASE-RELATED"/>
    <property type="match status" value="1"/>
</dbReference>
<keyword evidence="2" id="KW-0732">Signal</keyword>
<dbReference type="GO" id="GO:0005524">
    <property type="term" value="F:ATP binding"/>
    <property type="evidence" value="ECO:0007669"/>
    <property type="project" value="InterPro"/>
</dbReference>
<dbReference type="InterPro" id="IPR059143">
    <property type="entry name" value="NFP_LysM2"/>
</dbReference>
<evidence type="ECO:0000259" key="3">
    <source>
        <dbReference type="PROSITE" id="PS50011"/>
    </source>
</evidence>
<feature type="domain" description="Protein kinase" evidence="3">
    <location>
        <begin position="300"/>
        <end position="581"/>
    </location>
</feature>
<dbReference type="EMBL" id="SDAM02000073">
    <property type="protein sequence ID" value="KAH6832153.1"/>
    <property type="molecule type" value="Genomic_DNA"/>
</dbReference>
<feature type="chain" id="PRO_5042283028" description="Protein kinase domain-containing protein" evidence="2">
    <location>
        <begin position="22"/>
        <end position="602"/>
    </location>
</feature>
<dbReference type="Gene3D" id="1.10.510.10">
    <property type="entry name" value="Transferase(Phosphotransferase) domain 1"/>
    <property type="match status" value="2"/>
</dbReference>
<feature type="transmembrane region" description="Helical" evidence="1">
    <location>
        <begin position="243"/>
        <end position="266"/>
    </location>
</feature>
<organism evidence="4 5">
    <name type="scientific">Perilla frutescens var. hirtella</name>
    <name type="common">Perilla citriodora</name>
    <name type="synonym">Perilla setoyensis</name>
    <dbReference type="NCBI Taxonomy" id="608512"/>
    <lineage>
        <taxon>Eukaryota</taxon>
        <taxon>Viridiplantae</taxon>
        <taxon>Streptophyta</taxon>
        <taxon>Embryophyta</taxon>
        <taxon>Tracheophyta</taxon>
        <taxon>Spermatophyta</taxon>
        <taxon>Magnoliopsida</taxon>
        <taxon>eudicotyledons</taxon>
        <taxon>Gunneridae</taxon>
        <taxon>Pentapetalae</taxon>
        <taxon>asterids</taxon>
        <taxon>lamiids</taxon>
        <taxon>Lamiales</taxon>
        <taxon>Lamiaceae</taxon>
        <taxon>Nepetoideae</taxon>
        <taxon>Elsholtzieae</taxon>
        <taxon>Perilla</taxon>
    </lineage>
</organism>
<dbReference type="InterPro" id="IPR008266">
    <property type="entry name" value="Tyr_kinase_AS"/>
</dbReference>
<proteinExistence type="predicted"/>
<dbReference type="Pfam" id="PF07714">
    <property type="entry name" value="PK_Tyr_Ser-Thr"/>
    <property type="match status" value="1"/>
</dbReference>
<evidence type="ECO:0000256" key="2">
    <source>
        <dbReference type="SAM" id="SignalP"/>
    </source>
</evidence>
<dbReference type="InterPro" id="IPR000719">
    <property type="entry name" value="Prot_kinase_dom"/>
</dbReference>
<dbReference type="AlphaFoldDB" id="A0AAD4JE76"/>
<keyword evidence="5" id="KW-1185">Reference proteome</keyword>
<dbReference type="InterPro" id="IPR059144">
    <property type="entry name" value="NFP_LysM3"/>
</dbReference>
<dbReference type="InterPro" id="IPR056561">
    <property type="entry name" value="NFP_LYK_LysM1"/>
</dbReference>
<dbReference type="Proteomes" id="UP001190926">
    <property type="component" value="Unassembled WGS sequence"/>
</dbReference>
<dbReference type="PANTHER" id="PTHR45927:SF2">
    <property type="entry name" value="SERINE_THREONINE RECEPTOR-LIKE KINASE NFP"/>
    <property type="match status" value="1"/>
</dbReference>
<protein>
    <recommendedName>
        <fullName evidence="3">Protein kinase domain-containing protein</fullName>
    </recommendedName>
</protein>
<gene>
    <name evidence="4" type="ORF">C2S53_007431</name>
</gene>
<dbReference type="InterPro" id="IPR011009">
    <property type="entry name" value="Kinase-like_dom_sf"/>
</dbReference>
<sequence length="602" mass="66291">MAASLNTFPIISSLLLICAAAAPLPNNTAETDFTWSGDSPATCATYVTYRVESPYSDLGSISHLFGVSSVEIATSTNLASEDAPLVPDQLLMVPINCTSNGSHYFSNVTYQMKRDDSFYTVSTKAFQNLTNIYVVEDMNPSLDPTNLTVGVEVVFPLLCKCTCMSPSQSALIQYLITYVWQPFDDVLSVSNMFQASSSDIVMINNNRNFTAAICLPVLIPVNSPVIVQSFVSSASYSQSKPHWILIAVLSIIMVLLVFSSSLAVYFRLKYKKNKMLARSSSSTSASLIPAYKDQGLEPKTTFQDKLLPGVSGYLCKPIIYDVDVVMKATSNLSERCRIGRRMYRAVINGQDVAVKKTRDAAEELQILQRVNHANLVKLMGVSSDDDGNFFLVYEYVENGSLDNWLFPKVVSKKALSWKQRLLIALDVANGLQYMHEHTQPSVVHRDISTGNILVDSNFKAKISNFSAATCSMTLNVDVFCFGVVLLELLSGRKVMESKENGEVVMLWVEIGGILGGGGDERKERLIRWMDPKLKKGCFSIDDALSLAAMAKACTSEKPSERPTMAEVVFGLSLIVQSSPLMYEISNFETEEVFPVIAPVIAR</sequence>
<reference evidence="4 5" key="1">
    <citation type="journal article" date="2021" name="Nat. Commun.">
        <title>Incipient diploidization of the medicinal plant Perilla within 10,000 years.</title>
        <authorList>
            <person name="Zhang Y."/>
            <person name="Shen Q."/>
            <person name="Leng L."/>
            <person name="Zhang D."/>
            <person name="Chen S."/>
            <person name="Shi Y."/>
            <person name="Ning Z."/>
            <person name="Chen S."/>
        </authorList>
    </citation>
    <scope>NUCLEOTIDE SEQUENCE [LARGE SCALE GENOMIC DNA]</scope>
    <source>
        <strain evidence="5">cv. PC099</strain>
    </source>
</reference>
<name>A0AAD4JE76_PERFH</name>
<accession>A0AAD4JE76</accession>